<keyword evidence="3 10" id="KW-0689">Ribosomal protein</keyword>
<dbReference type="PANTHER" id="PTHR28554">
    <property type="entry name" value="39S RIBOSOMAL PROTEIN L45, MITOCHONDRIAL"/>
    <property type="match status" value="1"/>
</dbReference>
<keyword evidence="5" id="KW-0687">Ribonucleoprotein</keyword>
<proteinExistence type="inferred from homology"/>
<dbReference type="PANTHER" id="PTHR28554:SF1">
    <property type="entry name" value="LARGE RIBOSOMAL SUBUNIT PROTEIN ML45"/>
    <property type="match status" value="1"/>
</dbReference>
<dbReference type="InterPro" id="IPR032710">
    <property type="entry name" value="NTF2-like_dom_sf"/>
</dbReference>
<dbReference type="EMBL" id="KZ288438">
    <property type="protein sequence ID" value="PBC25760.1"/>
    <property type="molecule type" value="Genomic_DNA"/>
</dbReference>
<comment type="subcellular location">
    <subcellularLocation>
        <location evidence="1">Mitochondrion</location>
    </subcellularLocation>
</comment>
<evidence type="ECO:0000256" key="3">
    <source>
        <dbReference type="ARBA" id="ARBA00022980"/>
    </source>
</evidence>
<name>A0A2A3E243_APICC</name>
<protein>
    <recommendedName>
        <fullName evidence="7">Large ribosomal subunit protein mL45</fullName>
    </recommendedName>
    <alternativeName>
        <fullName evidence="8">39S ribosomal protein L45, mitochondrial</fullName>
    </alternativeName>
</protein>
<dbReference type="FunFam" id="3.10.450.240:FF:000003">
    <property type="entry name" value="39S ribosomal protein L45, mitochondrial"/>
    <property type="match status" value="1"/>
</dbReference>
<dbReference type="InterPro" id="IPR051975">
    <property type="entry name" value="mtLSU_mL45"/>
</dbReference>
<dbReference type="OrthoDB" id="19619at2759"/>
<evidence type="ECO:0000256" key="8">
    <source>
        <dbReference type="ARBA" id="ARBA00043031"/>
    </source>
</evidence>
<dbReference type="AlphaFoldDB" id="A0A2A3E243"/>
<dbReference type="GO" id="GO:0005739">
    <property type="term" value="C:mitochondrion"/>
    <property type="evidence" value="ECO:0007669"/>
    <property type="project" value="UniProtKB-SubCell"/>
</dbReference>
<dbReference type="Gene3D" id="3.10.450.240">
    <property type="match status" value="1"/>
</dbReference>
<evidence type="ECO:0000259" key="9">
    <source>
        <dbReference type="SMART" id="SM00978"/>
    </source>
</evidence>
<dbReference type="GO" id="GO:1990904">
    <property type="term" value="C:ribonucleoprotein complex"/>
    <property type="evidence" value="ECO:0007669"/>
    <property type="project" value="UniProtKB-KW"/>
</dbReference>
<feature type="domain" description="Tim44-like" evidence="9">
    <location>
        <begin position="135"/>
        <end position="282"/>
    </location>
</feature>
<dbReference type="SUPFAM" id="SSF54427">
    <property type="entry name" value="NTF2-like"/>
    <property type="match status" value="1"/>
</dbReference>
<evidence type="ECO:0000256" key="6">
    <source>
        <dbReference type="ARBA" id="ARBA00038073"/>
    </source>
</evidence>
<dbReference type="STRING" id="94128.A0A2A3E243"/>
<evidence type="ECO:0000256" key="7">
    <source>
        <dbReference type="ARBA" id="ARBA00039448"/>
    </source>
</evidence>
<evidence type="ECO:0000256" key="5">
    <source>
        <dbReference type="ARBA" id="ARBA00023274"/>
    </source>
</evidence>
<dbReference type="Pfam" id="PF04280">
    <property type="entry name" value="Tim44"/>
    <property type="match status" value="1"/>
</dbReference>
<evidence type="ECO:0000256" key="2">
    <source>
        <dbReference type="ARBA" id="ARBA00022946"/>
    </source>
</evidence>
<keyword evidence="11" id="KW-1185">Reference proteome</keyword>
<evidence type="ECO:0000313" key="10">
    <source>
        <dbReference type="EMBL" id="PBC25760.1"/>
    </source>
</evidence>
<dbReference type="InterPro" id="IPR007379">
    <property type="entry name" value="Tim44-like_dom"/>
</dbReference>
<dbReference type="SMART" id="SM00978">
    <property type="entry name" value="Tim44"/>
    <property type="match status" value="1"/>
</dbReference>
<keyword evidence="4" id="KW-0496">Mitochondrion</keyword>
<dbReference type="Proteomes" id="UP000242457">
    <property type="component" value="Unassembled WGS sequence"/>
</dbReference>
<evidence type="ECO:0000256" key="1">
    <source>
        <dbReference type="ARBA" id="ARBA00004173"/>
    </source>
</evidence>
<evidence type="ECO:0000256" key="4">
    <source>
        <dbReference type="ARBA" id="ARBA00023128"/>
    </source>
</evidence>
<sequence length="333" mass="39118">MSKYRSAICIFEKYMQNNLTSTHTNNPFNDTFQQIRGIKKHFNQKYRKERGQKFIKIELPDYNKLEFENDEIRLQMKKYGIMPQRTWNERPIYISSTPGIFESYIVPEGDGKFSPITTMGAKQKIEFINKKSKSFIALRKIKGYEENYTTNTFLEQMLDIYKKAHEALCTQKKDEILKYVTETAYPIMMHNIKNKTIIWKFMESLEPARLVHARVTSVVTQGNEFAQVTIRFHTQQILCIYDRFGRVLLGSEIVKKDVLDYIVFEKHLSNEYGIWRIHGKIIPDWMSPIEISSKTYILPKEKEKSLSTDNAVESVAEVVPPETLDKQHDNANT</sequence>
<comment type="similarity">
    <text evidence="6">Belongs to the mitochondrion-specific ribosomal protein mL45 family.</text>
</comment>
<gene>
    <name evidence="10" type="ORF">APICC_04254</name>
</gene>
<dbReference type="GO" id="GO:0005840">
    <property type="term" value="C:ribosome"/>
    <property type="evidence" value="ECO:0007669"/>
    <property type="project" value="UniProtKB-KW"/>
</dbReference>
<evidence type="ECO:0000313" key="11">
    <source>
        <dbReference type="Proteomes" id="UP000242457"/>
    </source>
</evidence>
<keyword evidence="2" id="KW-0809">Transit peptide</keyword>
<organism evidence="10 11">
    <name type="scientific">Apis cerana cerana</name>
    <name type="common">Oriental honeybee</name>
    <dbReference type="NCBI Taxonomy" id="94128"/>
    <lineage>
        <taxon>Eukaryota</taxon>
        <taxon>Metazoa</taxon>
        <taxon>Ecdysozoa</taxon>
        <taxon>Arthropoda</taxon>
        <taxon>Hexapoda</taxon>
        <taxon>Insecta</taxon>
        <taxon>Pterygota</taxon>
        <taxon>Neoptera</taxon>
        <taxon>Endopterygota</taxon>
        <taxon>Hymenoptera</taxon>
        <taxon>Apocrita</taxon>
        <taxon>Aculeata</taxon>
        <taxon>Apoidea</taxon>
        <taxon>Anthophila</taxon>
        <taxon>Apidae</taxon>
        <taxon>Apis</taxon>
    </lineage>
</organism>
<reference evidence="10 11" key="1">
    <citation type="submission" date="2014-07" db="EMBL/GenBank/DDBJ databases">
        <title>Genomic and transcriptomic analysis on Apis cerana provide comprehensive insights into honey bee biology.</title>
        <authorList>
            <person name="Diao Q."/>
            <person name="Sun L."/>
            <person name="Zheng H."/>
            <person name="Zheng H."/>
            <person name="Xu S."/>
            <person name="Wang S."/>
            <person name="Zeng Z."/>
            <person name="Hu F."/>
            <person name="Su S."/>
            <person name="Wu J."/>
        </authorList>
    </citation>
    <scope>NUCLEOTIDE SEQUENCE [LARGE SCALE GENOMIC DNA]</scope>
    <source>
        <tissue evidence="10">Pupae without intestine</tissue>
    </source>
</reference>
<accession>A0A2A3E243</accession>